<sequence length="560" mass="60597">MSTTKTDAAEVMSSAPADDTGTGDGPGGPQLGPVGWLRWLWRQLTSMRVALVLLFLLSLAAVPGSLVPQEGSDPVKVQDFVDRHETLGPLYEKIGMFHVYSSTWFSAVYILLFVSLIGCIVPRTWQFVGVLRARPPAAPRRLERMPAHARWTTDAPADEVLAAARRILGRRRFRTGAFDDSVAAEKGYLREAGNLVFHIALIVMLVGFAAGQLYMSEGTKLVVEGDGFANNLTQYDDFKDGNLFDRDDLGGFGFTLDEFTGTYERSGPQRGSARDFRADITYWEAGGEEKKAVVSSNHPLEVAGYKAYLTGHGYAPVVTVRDGQGDVAYRGPAPFLPMDGNVTSQGVVKVTDYVGKDGERDQLGFSGIFVPTFEGASATRGMVSAFPALDNPVLFLTAYRGDLGVDSGIAQNVYQLDNERMEQFTDADGTPLAQMMKPGDTMKLPDGAGSLTFERIDEWATFQVTSKPGTDIALAGAIAAIAGLSGSLFIQRRRVWVRATPDGDGRTVVETAALGRSESARVAEELGDIAALLHNEAPAVPEQQPEQRPDTDPDTDKERA</sequence>
<evidence type="ECO:0000259" key="8">
    <source>
        <dbReference type="Pfam" id="PF05140"/>
    </source>
</evidence>
<dbReference type="Proteomes" id="UP001501358">
    <property type="component" value="Unassembled WGS sequence"/>
</dbReference>
<evidence type="ECO:0000256" key="6">
    <source>
        <dbReference type="SAM" id="MobiDB-lite"/>
    </source>
</evidence>
<comment type="subcellular location">
    <subcellularLocation>
        <location evidence="1">Membrane</location>
        <topology evidence="1">Multi-pass membrane protein</topology>
    </subcellularLocation>
</comment>
<name>A0ABN3MFM7_9ACTN</name>
<dbReference type="InterPro" id="IPR023494">
    <property type="entry name" value="Cyt_c_bgen_Ccs1/CcsB/ResB"/>
</dbReference>
<keyword evidence="4 7" id="KW-1133">Transmembrane helix</keyword>
<accession>A0ABN3MFM7</accession>
<dbReference type="Pfam" id="PF05140">
    <property type="entry name" value="ResB"/>
    <property type="match status" value="1"/>
</dbReference>
<dbReference type="RefSeq" id="WP_385450377.1">
    <property type="nucleotide sequence ID" value="NZ_BAAATA010000027.1"/>
</dbReference>
<evidence type="ECO:0000313" key="9">
    <source>
        <dbReference type="EMBL" id="GAA2500058.1"/>
    </source>
</evidence>
<evidence type="ECO:0000256" key="3">
    <source>
        <dbReference type="ARBA" id="ARBA00022748"/>
    </source>
</evidence>
<proteinExistence type="predicted"/>
<feature type="region of interest" description="Disordered" evidence="6">
    <location>
        <begin position="1"/>
        <end position="27"/>
    </location>
</feature>
<keyword evidence="2 7" id="KW-0812">Transmembrane</keyword>
<keyword evidence="10" id="KW-1185">Reference proteome</keyword>
<evidence type="ECO:0000256" key="4">
    <source>
        <dbReference type="ARBA" id="ARBA00022989"/>
    </source>
</evidence>
<feature type="transmembrane region" description="Helical" evidence="7">
    <location>
        <begin position="49"/>
        <end position="67"/>
    </location>
</feature>
<feature type="region of interest" description="Disordered" evidence="6">
    <location>
        <begin position="534"/>
        <end position="560"/>
    </location>
</feature>
<dbReference type="EMBL" id="BAAATA010000027">
    <property type="protein sequence ID" value="GAA2500058.1"/>
    <property type="molecule type" value="Genomic_DNA"/>
</dbReference>
<feature type="compositionally biased region" description="Basic and acidic residues" evidence="6">
    <location>
        <begin position="545"/>
        <end position="560"/>
    </location>
</feature>
<reference evidence="9 10" key="1">
    <citation type="journal article" date="2019" name="Int. J. Syst. Evol. Microbiol.">
        <title>The Global Catalogue of Microorganisms (GCM) 10K type strain sequencing project: providing services to taxonomists for standard genome sequencing and annotation.</title>
        <authorList>
            <consortium name="The Broad Institute Genomics Platform"/>
            <consortium name="The Broad Institute Genome Sequencing Center for Infectious Disease"/>
            <person name="Wu L."/>
            <person name="Ma J."/>
        </authorList>
    </citation>
    <scope>NUCLEOTIDE SEQUENCE [LARGE SCALE GENOMIC DNA]</scope>
    <source>
        <strain evidence="9 10">JCM 6307</strain>
    </source>
</reference>
<feature type="domain" description="ResB-like" evidence="8">
    <location>
        <begin position="47"/>
        <end position="526"/>
    </location>
</feature>
<feature type="transmembrane region" description="Helical" evidence="7">
    <location>
        <begin position="195"/>
        <end position="215"/>
    </location>
</feature>
<evidence type="ECO:0000256" key="1">
    <source>
        <dbReference type="ARBA" id="ARBA00004141"/>
    </source>
</evidence>
<dbReference type="PANTHER" id="PTHR31566:SF0">
    <property type="entry name" value="CYTOCHROME C BIOGENESIS PROTEIN CCS1, CHLOROPLASTIC"/>
    <property type="match status" value="1"/>
</dbReference>
<evidence type="ECO:0000313" key="10">
    <source>
        <dbReference type="Proteomes" id="UP001501358"/>
    </source>
</evidence>
<keyword evidence="5 7" id="KW-0472">Membrane</keyword>
<dbReference type="PANTHER" id="PTHR31566">
    <property type="entry name" value="CYTOCHROME C BIOGENESIS PROTEIN CCS1, CHLOROPLASTIC"/>
    <property type="match status" value="1"/>
</dbReference>
<evidence type="ECO:0000256" key="7">
    <source>
        <dbReference type="SAM" id="Phobius"/>
    </source>
</evidence>
<comment type="caution">
    <text evidence="9">The sequence shown here is derived from an EMBL/GenBank/DDBJ whole genome shotgun (WGS) entry which is preliminary data.</text>
</comment>
<dbReference type="InterPro" id="IPR007816">
    <property type="entry name" value="ResB-like_domain"/>
</dbReference>
<evidence type="ECO:0000256" key="2">
    <source>
        <dbReference type="ARBA" id="ARBA00022692"/>
    </source>
</evidence>
<gene>
    <name evidence="9" type="ORF">GCM10010406_40730</name>
</gene>
<feature type="transmembrane region" description="Helical" evidence="7">
    <location>
        <begin position="472"/>
        <end position="490"/>
    </location>
</feature>
<organism evidence="9 10">
    <name type="scientific">Streptomyces thermolineatus</name>
    <dbReference type="NCBI Taxonomy" id="44033"/>
    <lineage>
        <taxon>Bacteria</taxon>
        <taxon>Bacillati</taxon>
        <taxon>Actinomycetota</taxon>
        <taxon>Actinomycetes</taxon>
        <taxon>Kitasatosporales</taxon>
        <taxon>Streptomycetaceae</taxon>
        <taxon>Streptomyces</taxon>
    </lineage>
</organism>
<feature type="transmembrane region" description="Helical" evidence="7">
    <location>
        <begin position="104"/>
        <end position="125"/>
    </location>
</feature>
<keyword evidence="3" id="KW-0201">Cytochrome c-type biogenesis</keyword>
<evidence type="ECO:0000256" key="5">
    <source>
        <dbReference type="ARBA" id="ARBA00023136"/>
    </source>
</evidence>
<protein>
    <submittedName>
        <fullName evidence="9">Cytochrome c biogenesis protein ResB</fullName>
    </submittedName>
</protein>